<feature type="domain" description="OLD protein-like TOPRIM" evidence="2">
    <location>
        <begin position="461"/>
        <end position="528"/>
    </location>
</feature>
<dbReference type="EMBL" id="FRAA01000008">
    <property type="protein sequence ID" value="SHK76503.1"/>
    <property type="molecule type" value="Genomic_DNA"/>
</dbReference>
<dbReference type="RefSeq" id="WP_073124695.1">
    <property type="nucleotide sequence ID" value="NZ_FRAA01000008.1"/>
</dbReference>
<proteinExistence type="predicted"/>
<dbReference type="Gene3D" id="3.40.50.300">
    <property type="entry name" value="P-loop containing nucleotide triphosphate hydrolases"/>
    <property type="match status" value="1"/>
</dbReference>
<organism evidence="3 4">
    <name type="scientific">Reichenbachiella agariperforans</name>
    <dbReference type="NCBI Taxonomy" id="156994"/>
    <lineage>
        <taxon>Bacteria</taxon>
        <taxon>Pseudomonadati</taxon>
        <taxon>Bacteroidota</taxon>
        <taxon>Cytophagia</taxon>
        <taxon>Cytophagales</taxon>
        <taxon>Reichenbachiellaceae</taxon>
        <taxon>Reichenbachiella</taxon>
    </lineage>
</organism>
<dbReference type="InterPro" id="IPR027417">
    <property type="entry name" value="P-loop_NTPase"/>
</dbReference>
<evidence type="ECO:0000313" key="4">
    <source>
        <dbReference type="Proteomes" id="UP000184474"/>
    </source>
</evidence>
<dbReference type="InterPro" id="IPR034139">
    <property type="entry name" value="TOPRIM_OLD"/>
</dbReference>
<dbReference type="PANTHER" id="PTHR43581">
    <property type="entry name" value="ATP/GTP PHOSPHATASE"/>
    <property type="match status" value="1"/>
</dbReference>
<protein>
    <submittedName>
        <fullName evidence="3">AAA ATPase domain-containing protein</fullName>
    </submittedName>
</protein>
<evidence type="ECO:0000313" key="3">
    <source>
        <dbReference type="EMBL" id="SHK76503.1"/>
    </source>
</evidence>
<dbReference type="CDD" id="cd01026">
    <property type="entry name" value="TOPRIM_OLD"/>
    <property type="match status" value="1"/>
</dbReference>
<reference evidence="4" key="1">
    <citation type="submission" date="2016-11" db="EMBL/GenBank/DDBJ databases">
        <authorList>
            <person name="Varghese N."/>
            <person name="Submissions S."/>
        </authorList>
    </citation>
    <scope>NUCLEOTIDE SEQUENCE [LARGE SCALE GENOMIC DNA]</scope>
    <source>
        <strain evidence="4">DSM 26134</strain>
    </source>
</reference>
<dbReference type="InterPro" id="IPR051396">
    <property type="entry name" value="Bact_Antivir_Def_Nuclease"/>
</dbReference>
<name>A0A1M6V4Y1_REIAG</name>
<evidence type="ECO:0000259" key="1">
    <source>
        <dbReference type="Pfam" id="PF13175"/>
    </source>
</evidence>
<dbReference type="SUPFAM" id="SSF52540">
    <property type="entry name" value="P-loop containing nucleoside triphosphate hydrolases"/>
    <property type="match status" value="1"/>
</dbReference>
<keyword evidence="4" id="KW-1185">Reference proteome</keyword>
<accession>A0A1M6V4Y1</accession>
<dbReference type="AlphaFoldDB" id="A0A1M6V4Y1"/>
<dbReference type="Pfam" id="PF13175">
    <property type="entry name" value="AAA_15"/>
    <property type="match status" value="1"/>
</dbReference>
<dbReference type="PANTHER" id="PTHR43581:SF4">
    <property type="entry name" value="ATP_GTP PHOSPHATASE"/>
    <property type="match status" value="1"/>
</dbReference>
<dbReference type="Proteomes" id="UP000184474">
    <property type="component" value="Unassembled WGS sequence"/>
</dbReference>
<gene>
    <name evidence="3" type="ORF">SAMN04488028_108122</name>
</gene>
<evidence type="ECO:0000259" key="2">
    <source>
        <dbReference type="Pfam" id="PF20469"/>
    </source>
</evidence>
<feature type="domain" description="Endonuclease GajA/Old nuclease/RecF-like AAA" evidence="1">
    <location>
        <begin position="1"/>
        <end position="407"/>
    </location>
</feature>
<dbReference type="Pfam" id="PF20469">
    <property type="entry name" value="OLD-like_TOPRIM"/>
    <property type="match status" value="1"/>
</dbReference>
<sequence>MDITRVTIDNYRGIKNADFFPSALTCVIGENNAGKSTVLIAISLFFSGSAISPSDFYNSEDQILIELEFSNISDEDLLRLSPEHKSKIEDLIIDGKLSLVRLYETDGKSKLYCKKLGPKDSRLSEDNINNLLKGKKGADISSSLITMLPEYEPELTDLKTQKAAKEKIESIVNNLDSDCLEMQITNLPTGIDNSVTNFLPEPIYIAAVKDLKDDVKTKESTTFGKLLGILLRFLENTEEFEEISSSFEKLHGLLNVVETKEGISDNRIQQIINIENQMETYLKENFPKVEVEISVPKPELKQVFSNSKIFINDGVKDTIETKGDGIKRALTFSLLRTYVDQLKEHKKRKFEENNEGETLDVNSQPYIFLFEEPELYLHPNAQKILFEALESLSSELNQVFVTTHSPLFFSANSTGTFIKVKKVYPDEEKPFGKLIAVNLERDISYKDAFQMLCYENSTPAFFANKVLLVEGDSDLIYLKELSKTMNPNWDFDNQNIPIIRMSGKSNLKKYTDFYHHFEVQVFSLVDLDMLIDGFDKYEVGAEIRSKREELLKNLDDISESGDFESDLKKSKIKELTRRYNWKEKYVRLKELAALVKEGGTISSNDISDIDFLFAEESNNLRRQVLGYPEGDLDLKHELLKDLRDINIFILGKGVIEDYYPEGVTGEDKPSKALNAIKKIKEIDDLSSFLPTTRIGDKEVCELSQIFEQIFKKSS</sequence>
<dbReference type="STRING" id="156994.SAMN04488028_108122"/>
<dbReference type="InterPro" id="IPR041685">
    <property type="entry name" value="AAA_GajA/Old/RecF-like"/>
</dbReference>